<evidence type="ECO:0000256" key="1">
    <source>
        <dbReference type="ARBA" id="ARBA00004236"/>
    </source>
</evidence>
<dbReference type="SMART" id="SM00408">
    <property type="entry name" value="IGc2"/>
    <property type="match status" value="5"/>
</dbReference>
<evidence type="ECO:0000256" key="5">
    <source>
        <dbReference type="ARBA" id="ARBA00022889"/>
    </source>
</evidence>
<dbReference type="PANTHER" id="PTHR44170">
    <property type="entry name" value="PROTEIN SIDEKICK"/>
    <property type="match status" value="1"/>
</dbReference>
<evidence type="ECO:0000256" key="2">
    <source>
        <dbReference type="ARBA" id="ARBA00022475"/>
    </source>
</evidence>
<dbReference type="Gene3D" id="2.60.40.10">
    <property type="entry name" value="Immunoglobulins"/>
    <property type="match status" value="10"/>
</dbReference>
<feature type="domain" description="Fibronectin type-III" evidence="12">
    <location>
        <begin position="881"/>
        <end position="981"/>
    </location>
</feature>
<keyword evidence="8" id="KW-0325">Glycoprotein</keyword>
<feature type="domain" description="Fibronectin type-III" evidence="12">
    <location>
        <begin position="644"/>
        <end position="742"/>
    </location>
</feature>
<feature type="compositionally biased region" description="Basic and acidic residues" evidence="10">
    <location>
        <begin position="1"/>
        <end position="12"/>
    </location>
</feature>
<keyword evidence="9" id="KW-0393">Immunoglobulin domain</keyword>
<evidence type="ECO:0000313" key="13">
    <source>
        <dbReference type="Proteomes" id="UP001318040"/>
    </source>
</evidence>
<evidence type="ECO:0000256" key="9">
    <source>
        <dbReference type="ARBA" id="ARBA00023319"/>
    </source>
</evidence>
<dbReference type="PANTHER" id="PTHR44170:SF58">
    <property type="entry name" value="PROTEIN TURTLE HOMOLOG A-LIKE ISOFORM X1"/>
    <property type="match status" value="1"/>
</dbReference>
<dbReference type="GO" id="GO:0007420">
    <property type="term" value="P:brain development"/>
    <property type="evidence" value="ECO:0007669"/>
    <property type="project" value="TreeGrafter"/>
</dbReference>
<evidence type="ECO:0000256" key="4">
    <source>
        <dbReference type="ARBA" id="ARBA00022737"/>
    </source>
</evidence>
<feature type="domain" description="Ig-like" evidence="11">
    <location>
        <begin position="61"/>
        <end position="151"/>
    </location>
</feature>
<dbReference type="SMART" id="SM00409">
    <property type="entry name" value="IG"/>
    <property type="match status" value="5"/>
</dbReference>
<evidence type="ECO:0000256" key="10">
    <source>
        <dbReference type="SAM" id="MobiDB-lite"/>
    </source>
</evidence>
<dbReference type="InterPro" id="IPR007110">
    <property type="entry name" value="Ig-like_dom"/>
</dbReference>
<feature type="region of interest" description="Disordered" evidence="10">
    <location>
        <begin position="1"/>
        <end position="23"/>
    </location>
</feature>
<dbReference type="GO" id="GO:0007411">
    <property type="term" value="P:axon guidance"/>
    <property type="evidence" value="ECO:0007669"/>
    <property type="project" value="TreeGrafter"/>
</dbReference>
<evidence type="ECO:0000256" key="7">
    <source>
        <dbReference type="ARBA" id="ARBA00023157"/>
    </source>
</evidence>
<evidence type="ECO:0000256" key="3">
    <source>
        <dbReference type="ARBA" id="ARBA00022729"/>
    </source>
</evidence>
<comment type="subcellular location">
    <subcellularLocation>
        <location evidence="1">Cell membrane</location>
    </subcellularLocation>
</comment>
<dbReference type="CDD" id="cd00063">
    <property type="entry name" value="FN3"/>
    <property type="match status" value="3"/>
</dbReference>
<dbReference type="SUPFAM" id="SSF48726">
    <property type="entry name" value="Immunoglobulin"/>
    <property type="match status" value="6"/>
</dbReference>
<organism evidence="13 14">
    <name type="scientific">Petromyzon marinus</name>
    <name type="common">Sea lamprey</name>
    <dbReference type="NCBI Taxonomy" id="7757"/>
    <lineage>
        <taxon>Eukaryota</taxon>
        <taxon>Metazoa</taxon>
        <taxon>Chordata</taxon>
        <taxon>Craniata</taxon>
        <taxon>Vertebrata</taxon>
        <taxon>Cyclostomata</taxon>
        <taxon>Hyperoartia</taxon>
        <taxon>Petromyzontiformes</taxon>
        <taxon>Petromyzontidae</taxon>
        <taxon>Petromyzon</taxon>
    </lineage>
</organism>
<dbReference type="RefSeq" id="XP_032819293.1">
    <property type="nucleotide sequence ID" value="XM_032963402.1"/>
</dbReference>
<dbReference type="FunFam" id="2.60.40.10:FF:000054">
    <property type="entry name" value="Contactin 1"/>
    <property type="match status" value="1"/>
</dbReference>
<name>A0AAJ7X429_PETMA</name>
<evidence type="ECO:0000259" key="12">
    <source>
        <dbReference type="PROSITE" id="PS50853"/>
    </source>
</evidence>
<dbReference type="GO" id="GO:0098632">
    <property type="term" value="F:cell-cell adhesion mediator activity"/>
    <property type="evidence" value="ECO:0007669"/>
    <property type="project" value="TreeGrafter"/>
</dbReference>
<dbReference type="SUPFAM" id="SSF49265">
    <property type="entry name" value="Fibronectin type III"/>
    <property type="match status" value="2"/>
</dbReference>
<dbReference type="InterPro" id="IPR013098">
    <property type="entry name" value="Ig_I-set"/>
</dbReference>
<dbReference type="FunFam" id="2.60.40.10:FF:000052">
    <property type="entry name" value="Contactin 1"/>
    <property type="match status" value="1"/>
</dbReference>
<evidence type="ECO:0000313" key="14">
    <source>
        <dbReference type="RefSeq" id="XP_032819293.1"/>
    </source>
</evidence>
<dbReference type="PROSITE" id="PS50835">
    <property type="entry name" value="IG_LIKE"/>
    <property type="match status" value="6"/>
</dbReference>
<dbReference type="GO" id="GO:0005886">
    <property type="term" value="C:plasma membrane"/>
    <property type="evidence" value="ECO:0007669"/>
    <property type="project" value="UniProtKB-SubCell"/>
</dbReference>
<dbReference type="FunFam" id="2.60.40.10:FF:000032">
    <property type="entry name" value="palladin isoform X1"/>
    <property type="match status" value="1"/>
</dbReference>
<keyword evidence="6" id="KW-0472">Membrane</keyword>
<dbReference type="Pfam" id="PF00041">
    <property type="entry name" value="fn3"/>
    <property type="match status" value="3"/>
</dbReference>
<evidence type="ECO:0000256" key="8">
    <source>
        <dbReference type="ARBA" id="ARBA00023180"/>
    </source>
</evidence>
<sequence>MPPRSRQRDAKIEGGVGSPNLGARRTIHAEMDSSRPMISLLLIVVAICSSGSMATTAGQGPVFVEEPGDVLHQLEGGGNRHVALRCNASGTPPPTYRWFSNGSEVDLTDGRHSVQAGTLVVATRRKGRAATAYSCLAANRHGAVRSRTALVLPQYLDPFPVEERDPVHVRLHAGLVLVCAPPPHSPGLGLRFRWLFNEFPALVQQDARRYVSQATGDLYVARAEAGDGGRYSCYVTASIMGSHTSVLSSFVSLGLKKDATPAVKLAPHVELSLPPVTRVLAGRDVRLECFALGNPVPEVSWRRVGAELPAGARVTASGAALEMGSARAEHGGTYECEARNAKGSARSSTLLVVNEPPSWVRGIPPAELDIGDRLSWACEARGHPAPFYRWLRDGEALRPGGPVELGDDGTLTISAVDLSHSGMYQCEARNGNGTIYSAAELRVLEYAPHFGSSPDPGTAHVVRGGAATLLCRPRASPHATISWERHGAPILNSSRVFVRERDSSLLILNATEDADGGAYTCVAENARGRANLTLQLHVQEPTRMSRPPTDVTANVSDSVLLPCQASAAAAGMNIAYTWEALGRTLDPGRDAEKFWIASQSEDSGDLTIVKVRLADSGRYTCTARTPIDSVSASATLRVKGPPGPPASVRVMKVTNTSAMLSWKQGTVNNSPIRRYRVEARTPQSRQWASVSTAPAEIEGSAVTAVCEGLVPWTEYEFRVAAVSDVGTSEQSAPSRRIRTNAAPPTVVPVAVSGGGGRPRELTITWNPVHPELRYGDDFGYVVSFRPNSSSSTSTSSLMAPRGRHGGGGRNDDVGGDEDDERGWTQAVVPHAETALYVAELPPDVPPYAAFLVRVGTFNSAGEGPRGPAVIVHSAEALPSAVPESVAAVGASASELDVSWLPVPQEGLHGRLLGYSVSYWPAAAANELSAGTRQNARVSGEATGVRIAGLSATTTYSLTVRVLNGAGAGPPSRTANGTTLKPPPSQVPHNVSAQVTPGSGTTLHWDPVEATENESAVTGYKVLYWLESNGPGVQAVLESERTSAWLNLTSDGVYTVEVRARSPGGDGLPARLTVEVTTENHASALEKMPAKKGDRGSSGHNPLGLASTMVVLAAVLASFLLG</sequence>
<dbReference type="GO" id="GO:0030424">
    <property type="term" value="C:axon"/>
    <property type="evidence" value="ECO:0007669"/>
    <property type="project" value="TreeGrafter"/>
</dbReference>
<feature type="region of interest" description="Disordered" evidence="10">
    <location>
        <begin position="787"/>
        <end position="820"/>
    </location>
</feature>
<proteinExistence type="predicted"/>
<dbReference type="FunFam" id="2.60.40.10:FF:000064">
    <property type="entry name" value="Contactin 1"/>
    <property type="match status" value="1"/>
</dbReference>
<feature type="domain" description="Ig-like" evidence="11">
    <location>
        <begin position="448"/>
        <end position="533"/>
    </location>
</feature>
<dbReference type="InterPro" id="IPR003599">
    <property type="entry name" value="Ig_sub"/>
</dbReference>
<feature type="domain" description="Ig-like" evidence="11">
    <location>
        <begin position="261"/>
        <end position="352"/>
    </location>
</feature>
<dbReference type="FunFam" id="2.60.40.10:FF:000028">
    <property type="entry name" value="Neuronal cell adhesion molecule"/>
    <property type="match status" value="1"/>
</dbReference>
<dbReference type="FunFam" id="2.60.40.10:FF:000005">
    <property type="entry name" value="Neuronal cell adhesion molecule"/>
    <property type="match status" value="1"/>
</dbReference>
<feature type="region of interest" description="Disordered" evidence="10">
    <location>
        <begin position="966"/>
        <end position="1004"/>
    </location>
</feature>
<keyword evidence="5" id="KW-0130">Cell adhesion</keyword>
<gene>
    <name evidence="14" type="primary">LOC116947536</name>
</gene>
<keyword evidence="13" id="KW-1185">Reference proteome</keyword>
<keyword evidence="7" id="KW-1015">Disulfide bond</keyword>
<evidence type="ECO:0000256" key="6">
    <source>
        <dbReference type="ARBA" id="ARBA00023136"/>
    </source>
</evidence>
<protein>
    <submittedName>
        <fullName evidence="14">Contactin-2-like</fullName>
    </submittedName>
</protein>
<dbReference type="Pfam" id="PF13927">
    <property type="entry name" value="Ig_3"/>
    <property type="match status" value="4"/>
</dbReference>
<dbReference type="SMART" id="SM00060">
    <property type="entry name" value="FN3"/>
    <property type="match status" value="4"/>
</dbReference>
<dbReference type="AlphaFoldDB" id="A0AAJ7X429"/>
<dbReference type="FunFam" id="2.60.40.10:FF:000047">
    <property type="entry name" value="Contactin 1"/>
    <property type="match status" value="1"/>
</dbReference>
<feature type="domain" description="Ig-like" evidence="11">
    <location>
        <begin position="153"/>
        <end position="252"/>
    </location>
</feature>
<dbReference type="KEGG" id="pmrn:116947536"/>
<dbReference type="Pfam" id="PF07679">
    <property type="entry name" value="I-set"/>
    <property type="match status" value="1"/>
</dbReference>
<feature type="compositionally biased region" description="Polar residues" evidence="10">
    <location>
        <begin position="986"/>
        <end position="1001"/>
    </location>
</feature>
<feature type="domain" description="Ig-like" evidence="11">
    <location>
        <begin position="357"/>
        <end position="442"/>
    </location>
</feature>
<feature type="domain" description="Ig-like" evidence="11">
    <location>
        <begin position="541"/>
        <end position="637"/>
    </location>
</feature>
<keyword evidence="2" id="KW-1003">Cell membrane</keyword>
<dbReference type="InterPro" id="IPR003598">
    <property type="entry name" value="Ig_sub2"/>
</dbReference>
<accession>A0AAJ7X429</accession>
<reference evidence="14" key="1">
    <citation type="submission" date="2025-08" db="UniProtKB">
        <authorList>
            <consortium name="RefSeq"/>
        </authorList>
    </citation>
    <scope>IDENTIFICATION</scope>
    <source>
        <tissue evidence="14">Sperm</tissue>
    </source>
</reference>
<keyword evidence="3" id="KW-0732">Signal</keyword>
<dbReference type="InterPro" id="IPR003961">
    <property type="entry name" value="FN3_dom"/>
</dbReference>
<dbReference type="PROSITE" id="PS50853">
    <property type="entry name" value="FN3"/>
    <property type="match status" value="3"/>
</dbReference>
<dbReference type="InterPro" id="IPR013783">
    <property type="entry name" value="Ig-like_fold"/>
</dbReference>
<dbReference type="FunFam" id="2.60.40.10:FF:000004">
    <property type="entry name" value="DCC isoform 1"/>
    <property type="match status" value="1"/>
</dbReference>
<keyword evidence="4" id="KW-0677">Repeat</keyword>
<dbReference type="Proteomes" id="UP001318040">
    <property type="component" value="Chromosome 30"/>
</dbReference>
<dbReference type="InterPro" id="IPR036179">
    <property type="entry name" value="Ig-like_dom_sf"/>
</dbReference>
<feature type="domain" description="Fibronectin type-III" evidence="12">
    <location>
        <begin position="986"/>
        <end position="1080"/>
    </location>
</feature>
<dbReference type="InterPro" id="IPR036116">
    <property type="entry name" value="FN3_sf"/>
</dbReference>
<evidence type="ECO:0000259" key="11">
    <source>
        <dbReference type="PROSITE" id="PS50835"/>
    </source>
</evidence>